<feature type="region of interest" description="Disordered" evidence="1">
    <location>
        <begin position="22"/>
        <end position="89"/>
    </location>
</feature>
<proteinExistence type="predicted"/>
<keyword evidence="3" id="KW-1185">Reference proteome</keyword>
<evidence type="ECO:0000256" key="1">
    <source>
        <dbReference type="SAM" id="MobiDB-lite"/>
    </source>
</evidence>
<reference evidence="2 3" key="1">
    <citation type="submission" date="2020-07" db="EMBL/GenBank/DDBJ databases">
        <title>Telomere length de novo assembly of all 7 chromosomes of the fungus, Metarhizium brunneum, using a novel assembly pipeline.</title>
        <authorList>
            <person name="Saud z."/>
            <person name="Kortsinoglou A."/>
            <person name="Kouvelis V.N."/>
            <person name="Butt T.M."/>
        </authorList>
    </citation>
    <scope>NUCLEOTIDE SEQUENCE [LARGE SCALE GENOMIC DNA]</scope>
    <source>
        <strain evidence="2 3">4556</strain>
    </source>
</reference>
<evidence type="ECO:0000313" key="2">
    <source>
        <dbReference type="EMBL" id="QLI74626.1"/>
    </source>
</evidence>
<dbReference type="OrthoDB" id="4935765at2759"/>
<sequence>MLPVLSDFILLAGSYEDHFNEKKRLPSLPSSSERPLPTPSPPSVTAKHDAPTKIAHYTPKFPGSGNYMPSRASKHTNKSPRPLKRETSERVHNTSLANYNVNNIKDGVGGGNDSYTMYWGDGSHQRRLAIQKSLCLLRRHSTMFNSCGWNGWGPNNSGPKVGAIWEGIQKAAGASSVDHRFILAVVMQESSGCVRVPTTNYGVRNPGLMQDHDGAASCNDGGKACNPCPSDTIYKMISEGTAGTDDGDGLANCINGAGGGDVAAFYRAARIYNSGSVSSTGQLQDGIATHCYASDISNRHTGWVGAASECTCDSDPGSCGIKTN</sequence>
<feature type="compositionally biased region" description="Basic residues" evidence="1">
    <location>
        <begin position="72"/>
        <end position="82"/>
    </location>
</feature>
<gene>
    <name evidence="2" type="ORF">G6M90_00g107780</name>
</gene>
<dbReference type="EMBL" id="CP058938">
    <property type="protein sequence ID" value="QLI74626.1"/>
    <property type="molecule type" value="Genomic_DNA"/>
</dbReference>
<protein>
    <recommendedName>
        <fullName evidence="4">Transglycosylase SLT domain-containing protein</fullName>
    </recommendedName>
</protein>
<feature type="compositionally biased region" description="Low complexity" evidence="1">
    <location>
        <begin position="26"/>
        <end position="35"/>
    </location>
</feature>
<dbReference type="RefSeq" id="XP_065987958.1">
    <property type="nucleotide sequence ID" value="XM_066131736.1"/>
</dbReference>
<evidence type="ECO:0008006" key="4">
    <source>
        <dbReference type="Google" id="ProtNLM"/>
    </source>
</evidence>
<dbReference type="Proteomes" id="UP000510686">
    <property type="component" value="Chromosome 7"/>
</dbReference>
<evidence type="ECO:0000313" key="3">
    <source>
        <dbReference type="Proteomes" id="UP000510686"/>
    </source>
</evidence>
<dbReference type="GeneID" id="26243452"/>
<organism evidence="2 3">
    <name type="scientific">Metarhizium brunneum</name>
    <dbReference type="NCBI Taxonomy" id="500148"/>
    <lineage>
        <taxon>Eukaryota</taxon>
        <taxon>Fungi</taxon>
        <taxon>Dikarya</taxon>
        <taxon>Ascomycota</taxon>
        <taxon>Pezizomycotina</taxon>
        <taxon>Sordariomycetes</taxon>
        <taxon>Hypocreomycetidae</taxon>
        <taxon>Hypocreales</taxon>
        <taxon>Clavicipitaceae</taxon>
        <taxon>Metarhizium</taxon>
    </lineage>
</organism>
<dbReference type="InterPro" id="IPR023346">
    <property type="entry name" value="Lysozyme-like_dom_sf"/>
</dbReference>
<name>A0A7D5ZC62_9HYPO</name>
<dbReference type="AlphaFoldDB" id="A0A7D5ZC62"/>
<dbReference type="SUPFAM" id="SSF53955">
    <property type="entry name" value="Lysozyme-like"/>
    <property type="match status" value="1"/>
</dbReference>
<accession>A0A7D5ZC62</accession>
<dbReference type="KEGG" id="mbrn:26243452"/>